<dbReference type="RefSeq" id="WP_113870200.1">
    <property type="nucleotide sequence ID" value="NZ_BAABQN010000022.1"/>
</dbReference>
<reference evidence="1 2" key="1">
    <citation type="submission" date="2018-06" db="EMBL/GenBank/DDBJ databases">
        <title>Genomic Encyclopedia of Type Strains, Phase IV (KMG-IV): sequencing the most valuable type-strain genomes for metagenomic binning, comparative biology and taxonomic classification.</title>
        <authorList>
            <person name="Goeker M."/>
        </authorList>
    </citation>
    <scope>NUCLEOTIDE SEQUENCE [LARGE SCALE GENOMIC DNA]</scope>
    <source>
        <strain evidence="1 2">DSM 15140</strain>
    </source>
</reference>
<organism evidence="1 2">
    <name type="scientific">Paraliobacillus ryukyuensis</name>
    <dbReference type="NCBI Taxonomy" id="200904"/>
    <lineage>
        <taxon>Bacteria</taxon>
        <taxon>Bacillati</taxon>
        <taxon>Bacillota</taxon>
        <taxon>Bacilli</taxon>
        <taxon>Bacillales</taxon>
        <taxon>Bacillaceae</taxon>
        <taxon>Paraliobacillus</taxon>
    </lineage>
</organism>
<evidence type="ECO:0000313" key="2">
    <source>
        <dbReference type="Proteomes" id="UP000252254"/>
    </source>
</evidence>
<evidence type="ECO:0000313" key="1">
    <source>
        <dbReference type="EMBL" id="RBO91125.1"/>
    </source>
</evidence>
<comment type="caution">
    <text evidence="1">The sequence shown here is derived from an EMBL/GenBank/DDBJ whole genome shotgun (WGS) entry which is preliminary data.</text>
</comment>
<dbReference type="Proteomes" id="UP000252254">
    <property type="component" value="Unassembled WGS sequence"/>
</dbReference>
<protein>
    <submittedName>
        <fullName evidence="1">Uncharacterized protein</fullName>
    </submittedName>
</protein>
<name>A0A366DME8_9BACI</name>
<dbReference type="AlphaFoldDB" id="A0A366DME8"/>
<gene>
    <name evidence="1" type="ORF">DES48_1213</name>
</gene>
<sequence>MNQLDDFLEADKPKADQLLTDFINLSEKADMYFDASNYSKAHELYDKATKKLGEVTKLKNAKLEHDRTRDISKIALYQQNPMQFYKEVERRLRA</sequence>
<dbReference type="EMBL" id="QNRI01000021">
    <property type="protein sequence ID" value="RBO91125.1"/>
    <property type="molecule type" value="Genomic_DNA"/>
</dbReference>
<accession>A0A366DME8</accession>
<keyword evidence="2" id="KW-1185">Reference proteome</keyword>
<proteinExistence type="predicted"/>